<feature type="compositionally biased region" description="Acidic residues" evidence="1">
    <location>
        <begin position="190"/>
        <end position="211"/>
    </location>
</feature>
<dbReference type="InterPro" id="IPR027417">
    <property type="entry name" value="P-loop_NTPase"/>
</dbReference>
<accession>A0A9P5SUM8</accession>
<dbReference type="Proteomes" id="UP000696485">
    <property type="component" value="Unassembled WGS sequence"/>
</dbReference>
<evidence type="ECO:0000313" key="2">
    <source>
        <dbReference type="EMBL" id="KAF9335934.1"/>
    </source>
</evidence>
<sequence>MGKFFKNKGGKTCIYTSQPYDNYQNNSESHAPHAFHSVILAKGLRRTCWQDVNAALVKSKAGKDQEGENNVTLLGILNSLDGITAQEGSVVFTTADHIWKLTLALIRLGHCNRRLLFDYADEHQVQDMFFKFFLGRSLSGQAINELLQKSICTHGKVSPKRATASVELDPMEQAHMDAYNANIFASLAEESSDDSDYGSESDFISDSDYDEDVKGGLPRDNSDEGAAL</sequence>
<dbReference type="AlphaFoldDB" id="A0A9P5SUM8"/>
<evidence type="ECO:0000256" key="1">
    <source>
        <dbReference type="SAM" id="MobiDB-lite"/>
    </source>
</evidence>
<dbReference type="Gene3D" id="3.40.50.300">
    <property type="entry name" value="P-loop containing nucleotide triphosphate hydrolases"/>
    <property type="match status" value="1"/>
</dbReference>
<reference evidence="2" key="1">
    <citation type="journal article" date="2020" name="Fungal Divers.">
        <title>Resolving the Mortierellaceae phylogeny through synthesis of multi-gene phylogenetics and phylogenomics.</title>
        <authorList>
            <person name="Vandepol N."/>
            <person name="Liber J."/>
            <person name="Desiro A."/>
            <person name="Na H."/>
            <person name="Kennedy M."/>
            <person name="Barry K."/>
            <person name="Grigoriev I.V."/>
            <person name="Miller A.N."/>
            <person name="O'Donnell K."/>
            <person name="Stajich J.E."/>
            <person name="Bonito G."/>
        </authorList>
    </citation>
    <scope>NUCLEOTIDE SEQUENCE</scope>
    <source>
        <strain evidence="2">NVP1</strain>
    </source>
</reference>
<name>A0A9P5SUM8_9FUNG</name>
<feature type="region of interest" description="Disordered" evidence="1">
    <location>
        <begin position="190"/>
        <end position="228"/>
    </location>
</feature>
<proteinExistence type="predicted"/>
<dbReference type="EMBL" id="JAAAUY010000080">
    <property type="protein sequence ID" value="KAF9335934.1"/>
    <property type="molecule type" value="Genomic_DNA"/>
</dbReference>
<keyword evidence="3" id="KW-1185">Reference proteome</keyword>
<comment type="caution">
    <text evidence="2">The sequence shown here is derived from an EMBL/GenBank/DDBJ whole genome shotgun (WGS) entry which is preliminary data.</text>
</comment>
<protein>
    <submittedName>
        <fullName evidence="2">Uncharacterized protein</fullName>
    </submittedName>
</protein>
<organism evidence="2 3">
    <name type="scientific">Podila minutissima</name>
    <dbReference type="NCBI Taxonomy" id="64525"/>
    <lineage>
        <taxon>Eukaryota</taxon>
        <taxon>Fungi</taxon>
        <taxon>Fungi incertae sedis</taxon>
        <taxon>Mucoromycota</taxon>
        <taxon>Mortierellomycotina</taxon>
        <taxon>Mortierellomycetes</taxon>
        <taxon>Mortierellales</taxon>
        <taxon>Mortierellaceae</taxon>
        <taxon>Podila</taxon>
    </lineage>
</organism>
<gene>
    <name evidence="2" type="ORF">BG006_010265</name>
</gene>
<evidence type="ECO:0000313" key="3">
    <source>
        <dbReference type="Proteomes" id="UP000696485"/>
    </source>
</evidence>